<keyword evidence="5 8" id="KW-0067">ATP-binding</keyword>
<keyword evidence="4 8" id="KW-0547">Nucleotide-binding</keyword>
<dbReference type="AlphaFoldDB" id="A0A0C9XVH1"/>
<proteinExistence type="inferred from homology"/>
<dbReference type="FunFam" id="3.40.50.620:FF:000036">
    <property type="entry name" value="Glutamine-dependent NAD(+) synthetase"/>
    <property type="match status" value="1"/>
</dbReference>
<evidence type="ECO:0000256" key="6">
    <source>
        <dbReference type="ARBA" id="ARBA00023027"/>
    </source>
</evidence>
<evidence type="ECO:0000256" key="7">
    <source>
        <dbReference type="ARBA" id="ARBA00052340"/>
    </source>
</evidence>
<evidence type="ECO:0000256" key="1">
    <source>
        <dbReference type="ARBA" id="ARBA00005188"/>
    </source>
</evidence>
<organism evidence="10 11">
    <name type="scientific">Laccaria amethystina LaAM-08-1</name>
    <dbReference type="NCBI Taxonomy" id="1095629"/>
    <lineage>
        <taxon>Eukaryota</taxon>
        <taxon>Fungi</taxon>
        <taxon>Dikarya</taxon>
        <taxon>Basidiomycota</taxon>
        <taxon>Agaricomycotina</taxon>
        <taxon>Agaricomycetes</taxon>
        <taxon>Agaricomycetidae</taxon>
        <taxon>Agaricales</taxon>
        <taxon>Agaricineae</taxon>
        <taxon>Hydnangiaceae</taxon>
        <taxon>Laccaria</taxon>
    </lineage>
</organism>
<keyword evidence="3 8" id="KW-0436">Ligase</keyword>
<dbReference type="GO" id="GO:0009435">
    <property type="term" value="P:NAD+ biosynthetic process"/>
    <property type="evidence" value="ECO:0007669"/>
    <property type="project" value="UniProtKB-UniRule"/>
</dbReference>
<dbReference type="PANTHER" id="PTHR23090">
    <property type="entry name" value="NH 3 /GLUTAMINE-DEPENDENT NAD + SYNTHETASE"/>
    <property type="match status" value="1"/>
</dbReference>
<dbReference type="Gene3D" id="3.40.50.620">
    <property type="entry name" value="HUPs"/>
    <property type="match status" value="1"/>
</dbReference>
<name>A0A0C9XVH1_9AGAR</name>
<evidence type="ECO:0000313" key="10">
    <source>
        <dbReference type="EMBL" id="KIK08996.1"/>
    </source>
</evidence>
<protein>
    <recommendedName>
        <fullName evidence="8">Glutamine-dependent NAD(+) synthetase</fullName>
        <ecNumber evidence="8">6.3.5.1</ecNumber>
    </recommendedName>
    <alternativeName>
        <fullName evidence="8">NAD(+) synthase [glutamine-hydrolyzing]</fullName>
    </alternativeName>
</protein>
<evidence type="ECO:0000256" key="2">
    <source>
        <dbReference type="ARBA" id="ARBA00007145"/>
    </source>
</evidence>
<evidence type="ECO:0000256" key="4">
    <source>
        <dbReference type="ARBA" id="ARBA00022741"/>
    </source>
</evidence>
<dbReference type="HOGENOM" id="CLU_011884_2_0_1"/>
<dbReference type="HAMAP" id="MF_02090">
    <property type="entry name" value="NadE_glutamine_dep"/>
    <property type="match status" value="1"/>
</dbReference>
<dbReference type="SUPFAM" id="SSF56317">
    <property type="entry name" value="Carbon-nitrogen hydrolase"/>
    <property type="match status" value="1"/>
</dbReference>
<dbReference type="Pfam" id="PF02540">
    <property type="entry name" value="NAD_synthase"/>
    <property type="match status" value="1"/>
</dbReference>
<dbReference type="InterPro" id="IPR003694">
    <property type="entry name" value="NAD_synthase"/>
</dbReference>
<comment type="similarity">
    <text evidence="2 8">In the C-terminal section; belongs to the NAD synthetase family.</text>
</comment>
<dbReference type="InterPro" id="IPR014445">
    <property type="entry name" value="Gln-dep_NAD_synthase"/>
</dbReference>
<dbReference type="InterPro" id="IPR022310">
    <property type="entry name" value="NAD/GMP_synthase"/>
</dbReference>
<reference evidence="11" key="2">
    <citation type="submission" date="2015-01" db="EMBL/GenBank/DDBJ databases">
        <title>Evolutionary Origins and Diversification of the Mycorrhizal Mutualists.</title>
        <authorList>
            <consortium name="DOE Joint Genome Institute"/>
            <consortium name="Mycorrhizal Genomics Consortium"/>
            <person name="Kohler A."/>
            <person name="Kuo A."/>
            <person name="Nagy L.G."/>
            <person name="Floudas D."/>
            <person name="Copeland A."/>
            <person name="Barry K.W."/>
            <person name="Cichocki N."/>
            <person name="Veneault-Fourrey C."/>
            <person name="LaButti K."/>
            <person name="Lindquist E.A."/>
            <person name="Lipzen A."/>
            <person name="Lundell T."/>
            <person name="Morin E."/>
            <person name="Murat C."/>
            <person name="Riley R."/>
            <person name="Ohm R."/>
            <person name="Sun H."/>
            <person name="Tunlid A."/>
            <person name="Henrissat B."/>
            <person name="Grigoriev I.V."/>
            <person name="Hibbett D.S."/>
            <person name="Martin F."/>
        </authorList>
    </citation>
    <scope>NUCLEOTIDE SEQUENCE [LARGE SCALE GENOMIC DNA]</scope>
    <source>
        <strain evidence="11">LaAM-08-1</strain>
    </source>
</reference>
<gene>
    <name evidence="10" type="ORF">K443DRAFT_672041</name>
</gene>
<accession>A0A0C9XVH1</accession>
<dbReference type="Proteomes" id="UP000054477">
    <property type="component" value="Unassembled WGS sequence"/>
</dbReference>
<dbReference type="OrthoDB" id="2020662at2759"/>
<evidence type="ECO:0000313" key="11">
    <source>
        <dbReference type="Proteomes" id="UP000054477"/>
    </source>
</evidence>
<dbReference type="GO" id="GO:0004359">
    <property type="term" value="F:glutaminase activity"/>
    <property type="evidence" value="ECO:0007669"/>
    <property type="project" value="InterPro"/>
</dbReference>
<evidence type="ECO:0000256" key="8">
    <source>
        <dbReference type="PIRNR" id="PIRNR006630"/>
    </source>
</evidence>
<dbReference type="GO" id="GO:0005524">
    <property type="term" value="F:ATP binding"/>
    <property type="evidence" value="ECO:0007669"/>
    <property type="project" value="UniProtKB-UniRule"/>
</dbReference>
<reference evidence="10 11" key="1">
    <citation type="submission" date="2014-04" db="EMBL/GenBank/DDBJ databases">
        <authorList>
            <consortium name="DOE Joint Genome Institute"/>
            <person name="Kuo A."/>
            <person name="Kohler A."/>
            <person name="Nagy L.G."/>
            <person name="Floudas D."/>
            <person name="Copeland A."/>
            <person name="Barry K.W."/>
            <person name="Cichocki N."/>
            <person name="Veneault-Fourrey C."/>
            <person name="LaButti K."/>
            <person name="Lindquist E.A."/>
            <person name="Lipzen A."/>
            <person name="Lundell T."/>
            <person name="Morin E."/>
            <person name="Murat C."/>
            <person name="Sun H."/>
            <person name="Tunlid A."/>
            <person name="Henrissat B."/>
            <person name="Grigoriev I.V."/>
            <person name="Hibbett D.S."/>
            <person name="Martin F."/>
            <person name="Nordberg H.P."/>
            <person name="Cantor M.N."/>
            <person name="Hua S.X."/>
        </authorList>
    </citation>
    <scope>NUCLEOTIDE SEQUENCE [LARGE SCALE GENOMIC DNA]</scope>
    <source>
        <strain evidence="10 11">LaAM-08-1</strain>
    </source>
</reference>
<dbReference type="SUPFAM" id="SSF52402">
    <property type="entry name" value="Adenine nucleotide alpha hydrolases-like"/>
    <property type="match status" value="1"/>
</dbReference>
<keyword evidence="11" id="KW-1185">Reference proteome</keyword>
<dbReference type="UniPathway" id="UPA00253">
    <property type="reaction ID" value="UER00334"/>
</dbReference>
<dbReference type="PANTHER" id="PTHR23090:SF9">
    <property type="entry name" value="GLUTAMINE-DEPENDENT NAD(+) SYNTHETASE"/>
    <property type="match status" value="1"/>
</dbReference>
<dbReference type="GO" id="GO:0003952">
    <property type="term" value="F:NAD+ synthase (glutamine-hydrolyzing) activity"/>
    <property type="evidence" value="ECO:0007669"/>
    <property type="project" value="UniProtKB-UniRule"/>
</dbReference>
<dbReference type="InterPro" id="IPR003010">
    <property type="entry name" value="C-N_Hydrolase"/>
</dbReference>
<dbReference type="Gene3D" id="3.60.110.10">
    <property type="entry name" value="Carbon-nitrogen hydrolase"/>
    <property type="match status" value="1"/>
</dbReference>
<dbReference type="STRING" id="1095629.A0A0C9XVH1"/>
<dbReference type="NCBIfam" id="TIGR00552">
    <property type="entry name" value="nadE"/>
    <property type="match status" value="1"/>
</dbReference>
<dbReference type="CDD" id="cd00553">
    <property type="entry name" value="NAD_synthase"/>
    <property type="match status" value="1"/>
</dbReference>
<keyword evidence="6 8" id="KW-0520">NAD</keyword>
<dbReference type="PIRSF" id="PIRSF006630">
    <property type="entry name" value="NADS_GAT"/>
    <property type="match status" value="1"/>
</dbReference>
<dbReference type="Pfam" id="PF00795">
    <property type="entry name" value="CN_hydrolase"/>
    <property type="match status" value="1"/>
</dbReference>
<evidence type="ECO:0000256" key="5">
    <source>
        <dbReference type="ARBA" id="ARBA00022840"/>
    </source>
</evidence>
<dbReference type="GO" id="GO:0005737">
    <property type="term" value="C:cytoplasm"/>
    <property type="evidence" value="ECO:0007669"/>
    <property type="project" value="InterPro"/>
</dbReference>
<evidence type="ECO:0000256" key="3">
    <source>
        <dbReference type="ARBA" id="ARBA00022598"/>
    </source>
</evidence>
<feature type="domain" description="CN hydrolase" evidence="9">
    <location>
        <begin position="5"/>
        <end position="275"/>
    </location>
</feature>
<dbReference type="FunFam" id="3.60.110.10:FF:000003">
    <property type="entry name" value="Glutamine-dependent NAD(+) synthetase"/>
    <property type="match status" value="1"/>
</dbReference>
<comment type="catalytic activity">
    <reaction evidence="7 8">
        <text>deamido-NAD(+) + L-glutamine + ATP + H2O = L-glutamate + AMP + diphosphate + NAD(+) + H(+)</text>
        <dbReference type="Rhea" id="RHEA:24384"/>
        <dbReference type="ChEBI" id="CHEBI:15377"/>
        <dbReference type="ChEBI" id="CHEBI:15378"/>
        <dbReference type="ChEBI" id="CHEBI:29985"/>
        <dbReference type="ChEBI" id="CHEBI:30616"/>
        <dbReference type="ChEBI" id="CHEBI:33019"/>
        <dbReference type="ChEBI" id="CHEBI:57540"/>
        <dbReference type="ChEBI" id="CHEBI:58359"/>
        <dbReference type="ChEBI" id="CHEBI:58437"/>
        <dbReference type="ChEBI" id="CHEBI:456215"/>
        <dbReference type="EC" id="6.3.5.1"/>
    </reaction>
</comment>
<comment type="pathway">
    <text evidence="1 8">Cofactor biosynthesis; NAD(+) biosynthesis; NAD(+) from deamido-NAD(+) (L-Gln route): step 1/1.</text>
</comment>
<dbReference type="InterPro" id="IPR014729">
    <property type="entry name" value="Rossmann-like_a/b/a_fold"/>
</dbReference>
<dbReference type="EMBL" id="KN838540">
    <property type="protein sequence ID" value="KIK08996.1"/>
    <property type="molecule type" value="Genomic_DNA"/>
</dbReference>
<dbReference type="InterPro" id="IPR036526">
    <property type="entry name" value="C-N_Hydrolase_sf"/>
</dbReference>
<dbReference type="EC" id="6.3.5.1" evidence="8"/>
<evidence type="ECO:0000259" key="9">
    <source>
        <dbReference type="PROSITE" id="PS50263"/>
    </source>
</evidence>
<sequence length="718" mass="80760">MGHLITLATCSLNQWALDYQGNYERILASITISKERGATLRVGPELEIPGYGCLDHFLEGDTVLHSWEVLAKILTSDATMGIVCDIGMPVVHKNVIYNCRIIVHDCKILLIRPKMWLANDGNYRELRYFTPWAKHRQWEDHYLPRIIQAVNKQIKVPFGDAVISTMDTCIGVELCEELFTPASPHILMGLDGVEIFTNSSGSHHELRKLYTRVELIKEATLKLGGIYLYANQQGCDGDRLYYDGCAMIAVNGRVIAQGSQFSLTDVEVVTATVDIEDVRAHRAKSSRSMQAASSDRYYRVEVPFALTNGKFDEVREEDLVGLIGTKSMDVRYHAAEEEIALGPACWLWDYLRRSRTQGYFIPLSGGIDSCATAVIVYSMCRLVSEAALRGEQQVIVDARRMTGEPDSSSYVPSDPREFANRIFHTCYMGTENSSLETRRRAKQLSEAIGSYHVDLNMDSVVTAVRSLFGYVTGVRPQFRSHGGSNAENLALQNIQARLRMVLAYMFAQLLPWVRGKSGGLLVLGSANVDESLRGYLTKYDCSSADVNPIGGISKTDLKRFIAYAKDAFDLPILTSFLEAVPTAELEPITETYVQSDEADMGMTYDELSVFGRLRKVEKCGPYSTFTKLIHEWGAFLSPVQIAEKVKLFFFEHARNRHKMTTLTPSYHAESYSPDDNRFDLRPFLYPSRFPWQFKKIDEVAAVLPDRSTVIAVDKTKTE</sequence>
<dbReference type="CDD" id="cd07570">
    <property type="entry name" value="GAT_Gln-NAD-synth"/>
    <property type="match status" value="1"/>
</dbReference>
<dbReference type="PROSITE" id="PS50263">
    <property type="entry name" value="CN_HYDROLASE"/>
    <property type="match status" value="1"/>
</dbReference>